<feature type="binding site" evidence="8">
    <location>
        <begin position="45"/>
        <end position="48"/>
    </location>
    <ligand>
        <name>substrate</name>
    </ligand>
</feature>
<reference evidence="13 14" key="1">
    <citation type="submission" date="2019-01" db="EMBL/GenBank/DDBJ databases">
        <title>Leucobacter muris sp. nov. isolated from the nose of a laboratory mouse.</title>
        <authorList>
            <person name="Benga L."/>
            <person name="Sproeer C."/>
            <person name="Schumann P."/>
            <person name="Verbarg S."/>
            <person name="Bunk B."/>
            <person name="Engelhardt E."/>
            <person name="Benten P.M."/>
            <person name="Sager M."/>
        </authorList>
    </citation>
    <scope>NUCLEOTIDE SEQUENCE [LARGE SCALE GENOMIC DNA]</scope>
    <source>
        <strain evidence="13 14">DSM 101948</strain>
    </source>
</reference>
<evidence type="ECO:0000259" key="11">
    <source>
        <dbReference type="Pfam" id="PF01488"/>
    </source>
</evidence>
<dbReference type="InterPro" id="IPR015896">
    <property type="entry name" value="4pyrrol_synth_GluRdtase_dimer"/>
</dbReference>
<dbReference type="NCBIfam" id="TIGR01035">
    <property type="entry name" value="hemA"/>
    <property type="match status" value="1"/>
</dbReference>
<dbReference type="EMBL" id="CP035037">
    <property type="protein sequence ID" value="QAB18510.1"/>
    <property type="molecule type" value="Genomic_DNA"/>
</dbReference>
<dbReference type="NCBIfam" id="NF000750">
    <property type="entry name" value="PRK00045.3-4"/>
    <property type="match status" value="1"/>
</dbReference>
<dbReference type="SUPFAM" id="SSF69742">
    <property type="entry name" value="Glutamyl tRNA-reductase catalytic, N-terminal domain"/>
    <property type="match status" value="1"/>
</dbReference>
<dbReference type="HAMAP" id="MF_00087">
    <property type="entry name" value="Glu_tRNA_reductase"/>
    <property type="match status" value="1"/>
</dbReference>
<comment type="catalytic activity">
    <reaction evidence="7 8 9">
        <text>(S)-4-amino-5-oxopentanoate + tRNA(Glu) + NADP(+) = L-glutamyl-tRNA(Glu) + NADPH + H(+)</text>
        <dbReference type="Rhea" id="RHEA:12344"/>
        <dbReference type="Rhea" id="RHEA-COMP:9663"/>
        <dbReference type="Rhea" id="RHEA-COMP:9680"/>
        <dbReference type="ChEBI" id="CHEBI:15378"/>
        <dbReference type="ChEBI" id="CHEBI:57501"/>
        <dbReference type="ChEBI" id="CHEBI:57783"/>
        <dbReference type="ChEBI" id="CHEBI:58349"/>
        <dbReference type="ChEBI" id="CHEBI:78442"/>
        <dbReference type="ChEBI" id="CHEBI:78520"/>
        <dbReference type="EC" id="1.2.1.70"/>
    </reaction>
</comment>
<keyword evidence="4 8" id="KW-0521">NADP</keyword>
<evidence type="ECO:0000256" key="6">
    <source>
        <dbReference type="ARBA" id="ARBA00023244"/>
    </source>
</evidence>
<evidence type="ECO:0000256" key="3">
    <source>
        <dbReference type="ARBA" id="ARBA00012970"/>
    </source>
</evidence>
<accession>A0ABX5QHT7</accession>
<dbReference type="EC" id="1.2.1.70" evidence="3 8"/>
<dbReference type="SUPFAM" id="SSF69075">
    <property type="entry name" value="Glutamyl tRNA-reductase dimerization domain"/>
    <property type="match status" value="1"/>
</dbReference>
<comment type="subunit">
    <text evidence="8">Homodimer.</text>
</comment>
<feature type="domain" description="Tetrapyrrole biosynthesis glutamyl-tRNA reductase dimerisation" evidence="10">
    <location>
        <begin position="327"/>
        <end position="426"/>
    </location>
</feature>
<evidence type="ECO:0000256" key="5">
    <source>
        <dbReference type="ARBA" id="ARBA00023002"/>
    </source>
</evidence>
<evidence type="ECO:0000259" key="10">
    <source>
        <dbReference type="Pfam" id="PF00745"/>
    </source>
</evidence>
<evidence type="ECO:0000256" key="9">
    <source>
        <dbReference type="RuleBase" id="RU000584"/>
    </source>
</evidence>
<comment type="domain">
    <text evidence="8">Possesses an unusual extended V-shaped dimeric structure with each monomer consisting of three distinct domains arranged along a curved 'spinal' alpha-helix. The N-terminal catalytic domain specifically recognizes the glutamate moiety of the substrate. The second domain is the NADPH-binding domain, and the third C-terminal domain is responsible for dimerization.</text>
</comment>
<dbReference type="SUPFAM" id="SSF51735">
    <property type="entry name" value="NAD(P)-binding Rossmann-fold domains"/>
    <property type="match status" value="1"/>
</dbReference>
<comment type="similarity">
    <text evidence="2 8 9">Belongs to the glutamyl-tRNA reductase family.</text>
</comment>
<gene>
    <name evidence="8" type="primary">hemA</name>
    <name evidence="13" type="ORF">Leucomu_11810</name>
</gene>
<dbReference type="Gene3D" id="3.40.50.720">
    <property type="entry name" value="NAD(P)-binding Rossmann-like Domain"/>
    <property type="match status" value="1"/>
</dbReference>
<evidence type="ECO:0000256" key="2">
    <source>
        <dbReference type="ARBA" id="ARBA00005916"/>
    </source>
</evidence>
<dbReference type="GO" id="GO:0008883">
    <property type="term" value="F:glutamyl-tRNA reductase activity"/>
    <property type="evidence" value="ECO:0007669"/>
    <property type="project" value="UniProtKB-EC"/>
</dbReference>
<dbReference type="InterPro" id="IPR015895">
    <property type="entry name" value="4pyrrol_synth_GluRdtase_N"/>
</dbReference>
<dbReference type="InterPro" id="IPR006151">
    <property type="entry name" value="Shikm_DH/Glu-tRNA_Rdtase"/>
</dbReference>
<dbReference type="PIRSF" id="PIRSF000445">
    <property type="entry name" value="4pyrrol_synth_GluRdtase"/>
    <property type="match status" value="1"/>
</dbReference>
<evidence type="ECO:0000313" key="13">
    <source>
        <dbReference type="EMBL" id="QAB18510.1"/>
    </source>
</evidence>
<keyword evidence="5 8" id="KW-0560">Oxidoreductase</keyword>
<organism evidence="13 14">
    <name type="scientific">Leucobacter muris</name>
    <dbReference type="NCBI Taxonomy" id="1935379"/>
    <lineage>
        <taxon>Bacteria</taxon>
        <taxon>Bacillati</taxon>
        <taxon>Actinomycetota</taxon>
        <taxon>Actinomycetes</taxon>
        <taxon>Micrococcales</taxon>
        <taxon>Microbacteriaceae</taxon>
        <taxon>Leucobacter</taxon>
    </lineage>
</organism>
<comment type="miscellaneous">
    <text evidence="8">During catalysis, the active site Cys acts as a nucleophile attacking the alpha-carbonyl group of tRNA-bound glutamate with the formation of a thioester intermediate between enzyme and glutamate, and the concomitant release of tRNA(Glu). The thioester intermediate is finally reduced by direct hydride transfer from NADPH, to form the product GSA.</text>
</comment>
<dbReference type="Pfam" id="PF01488">
    <property type="entry name" value="Shikimate_DH"/>
    <property type="match status" value="1"/>
</dbReference>
<evidence type="ECO:0000313" key="14">
    <source>
        <dbReference type="Proteomes" id="UP000285768"/>
    </source>
</evidence>
<dbReference type="InterPro" id="IPR000343">
    <property type="entry name" value="4pyrrol_synth_GluRdtase"/>
</dbReference>
<dbReference type="InterPro" id="IPR018214">
    <property type="entry name" value="GluRdtase_CS"/>
</dbReference>
<dbReference type="PROSITE" id="PS00747">
    <property type="entry name" value="GLUTR"/>
    <property type="match status" value="1"/>
</dbReference>
<sequence length="437" mass="46431">MLLCLTVDHRNADLALLERIERRTDTVTAALSDPELARGAVVLATCNRFEAYLDAPGLAPEQALDGLARAADLAPAELAASCSVHRGDAVVEHLFAVSSGLESVSVGEGEITGQVRRAIDAARASGRSSTELERLFQQAMVVSKRIKHRTGLQTQGRSLVQLALTMVDSRVGDWQAARVLLIGTGAYAGASLAALRARGARSIGVYSPSGRARAFADSHGIRPVEHDALDAELCDTDLVVACSTVHEPLLTRERFDETVTEGSPPFCSRFGRIAPPARNRTRPRLLIDMGLPRNISTDVAGVAGVELLDLETIALHAPIPELGAELEARDIVRTAAAEFAALRAERGAVPALRELRSFVNGILEEEIARIRDREAVDSNSAGVAAETEAALRHLAGRLLHRPTVRLRELAREGRAAEGVAAVAALLGEEPARGGPGS</sequence>
<feature type="site" description="Important for activity" evidence="8">
    <location>
        <position position="93"/>
    </location>
</feature>
<feature type="binding site" evidence="8">
    <location>
        <position position="114"/>
    </location>
    <ligand>
        <name>substrate</name>
    </ligand>
</feature>
<evidence type="ECO:0000256" key="1">
    <source>
        <dbReference type="ARBA" id="ARBA00005059"/>
    </source>
</evidence>
<dbReference type="PANTHER" id="PTHR43013">
    <property type="entry name" value="GLUTAMYL-TRNA REDUCTASE"/>
    <property type="match status" value="1"/>
</dbReference>
<feature type="binding site" evidence="8">
    <location>
        <begin position="183"/>
        <end position="188"/>
    </location>
    <ligand>
        <name>NADP(+)</name>
        <dbReference type="ChEBI" id="CHEBI:58349"/>
    </ligand>
</feature>
<proteinExistence type="inferred from homology"/>
<dbReference type="RefSeq" id="WP_017883599.1">
    <property type="nucleotide sequence ID" value="NZ_CP035037.1"/>
</dbReference>
<feature type="binding site" evidence="8">
    <location>
        <position position="103"/>
    </location>
    <ligand>
        <name>substrate</name>
    </ligand>
</feature>
<dbReference type="InterPro" id="IPR036453">
    <property type="entry name" value="GluRdtase_dimer_dom_sf"/>
</dbReference>
<name>A0ABX5QHT7_9MICO</name>
<evidence type="ECO:0000259" key="12">
    <source>
        <dbReference type="Pfam" id="PF05201"/>
    </source>
</evidence>
<dbReference type="PANTHER" id="PTHR43013:SF1">
    <property type="entry name" value="GLUTAMYL-TRNA REDUCTASE"/>
    <property type="match status" value="1"/>
</dbReference>
<feature type="domain" description="Quinate/shikimate 5-dehydrogenase/glutamyl-tRNA reductase" evidence="11">
    <location>
        <begin position="168"/>
        <end position="261"/>
    </location>
</feature>
<dbReference type="Pfam" id="PF05201">
    <property type="entry name" value="GlutR_N"/>
    <property type="match status" value="1"/>
</dbReference>
<dbReference type="Gene3D" id="3.30.460.30">
    <property type="entry name" value="Glutamyl-tRNA reductase, N-terminal domain"/>
    <property type="match status" value="1"/>
</dbReference>
<dbReference type="Proteomes" id="UP000285768">
    <property type="component" value="Chromosome"/>
</dbReference>
<evidence type="ECO:0000256" key="7">
    <source>
        <dbReference type="ARBA" id="ARBA00047464"/>
    </source>
</evidence>
<dbReference type="InterPro" id="IPR036291">
    <property type="entry name" value="NAD(P)-bd_dom_sf"/>
</dbReference>
<feature type="domain" description="Glutamyl-tRNA reductase N-terminal" evidence="12">
    <location>
        <begin position="6"/>
        <end position="150"/>
    </location>
</feature>
<comment type="function">
    <text evidence="8">Catalyzes the NADPH-dependent reduction of glutamyl-tRNA(Glu) to glutamate 1-semialdehyde (GSA).</text>
</comment>
<keyword evidence="14" id="KW-1185">Reference proteome</keyword>
<feature type="binding site" evidence="8">
    <location>
        <begin position="108"/>
        <end position="110"/>
    </location>
    <ligand>
        <name>substrate</name>
    </ligand>
</feature>
<dbReference type="InterPro" id="IPR036343">
    <property type="entry name" value="GluRdtase_N_sf"/>
</dbReference>
<keyword evidence="6 8" id="KW-0627">Porphyrin biosynthesis</keyword>
<protein>
    <recommendedName>
        <fullName evidence="3 8">Glutamyl-tRNA reductase</fullName>
        <shortName evidence="8">GluTR</shortName>
        <ecNumber evidence="3 8">1.2.1.70</ecNumber>
    </recommendedName>
</protein>
<comment type="pathway">
    <text evidence="1 8 9">Porphyrin-containing compound metabolism; protoporphyrin-IX biosynthesis; 5-aminolevulinate from L-glutamyl-tRNA(Glu): step 1/2.</text>
</comment>
<feature type="active site" description="Nucleophile" evidence="8">
    <location>
        <position position="46"/>
    </location>
</feature>
<evidence type="ECO:0000256" key="8">
    <source>
        <dbReference type="HAMAP-Rule" id="MF_00087"/>
    </source>
</evidence>
<dbReference type="Pfam" id="PF00745">
    <property type="entry name" value="GlutR_dimer"/>
    <property type="match status" value="1"/>
</dbReference>
<evidence type="ECO:0000256" key="4">
    <source>
        <dbReference type="ARBA" id="ARBA00022857"/>
    </source>
</evidence>